<proteinExistence type="predicted"/>
<feature type="region of interest" description="Disordered" evidence="1">
    <location>
        <begin position="1"/>
        <end position="46"/>
    </location>
</feature>
<dbReference type="Proteomes" id="UP001295444">
    <property type="component" value="Chromosome 04"/>
</dbReference>
<keyword evidence="3" id="KW-1185">Reference proteome</keyword>
<protein>
    <submittedName>
        <fullName evidence="2">SWI SNF-related matrix-associated actin-dependent regulator of chromatin subfamily D member 1</fullName>
    </submittedName>
</protein>
<feature type="compositionally biased region" description="Low complexity" evidence="1">
    <location>
        <begin position="31"/>
        <end position="43"/>
    </location>
</feature>
<accession>A0AAD1W498</accession>
<name>A0AAD1W498_PELCU</name>
<evidence type="ECO:0000313" key="3">
    <source>
        <dbReference type="Proteomes" id="UP001295444"/>
    </source>
</evidence>
<dbReference type="AlphaFoldDB" id="A0AAD1W498"/>
<evidence type="ECO:0000313" key="2">
    <source>
        <dbReference type="EMBL" id="CAH2283474.1"/>
    </source>
</evidence>
<organism evidence="2 3">
    <name type="scientific">Pelobates cultripes</name>
    <name type="common">Western spadefoot toad</name>
    <dbReference type="NCBI Taxonomy" id="61616"/>
    <lineage>
        <taxon>Eukaryota</taxon>
        <taxon>Metazoa</taxon>
        <taxon>Chordata</taxon>
        <taxon>Craniata</taxon>
        <taxon>Vertebrata</taxon>
        <taxon>Euteleostomi</taxon>
        <taxon>Amphibia</taxon>
        <taxon>Batrachia</taxon>
        <taxon>Anura</taxon>
        <taxon>Pelobatoidea</taxon>
        <taxon>Pelobatidae</taxon>
        <taxon>Pelobates</taxon>
    </lineage>
</organism>
<evidence type="ECO:0000256" key="1">
    <source>
        <dbReference type="SAM" id="MobiDB-lite"/>
    </source>
</evidence>
<dbReference type="EMBL" id="OW240915">
    <property type="protein sequence ID" value="CAH2283474.1"/>
    <property type="molecule type" value="Genomic_DNA"/>
</dbReference>
<gene>
    <name evidence="2" type="ORF">PECUL_23A008437</name>
</gene>
<sequence length="93" mass="10678">MGPPGYDGSPDALPGMAQSGMDQTRKRPNPQQIQQMQQLQFAQNRTHSAKKKKMAYKILSQRILELVSEAQAYMDLLAFERNFDQTIMRNVYT</sequence>
<reference evidence="2" key="1">
    <citation type="submission" date="2022-03" db="EMBL/GenBank/DDBJ databases">
        <authorList>
            <person name="Alioto T."/>
            <person name="Alioto T."/>
            <person name="Gomez Garrido J."/>
        </authorList>
    </citation>
    <scope>NUCLEOTIDE SEQUENCE</scope>
</reference>